<gene>
    <name evidence="4" type="ORF">NBG4_20049</name>
</gene>
<name>A0A2U3QFR0_9BACT</name>
<keyword evidence="4" id="KW-0378">Hydrolase</keyword>
<dbReference type="SUPFAM" id="SSF103486">
    <property type="entry name" value="V-type ATP synthase subunit C"/>
    <property type="match status" value="1"/>
</dbReference>
<dbReference type="GO" id="GO:0046961">
    <property type="term" value="F:proton-transporting ATPase activity, rotational mechanism"/>
    <property type="evidence" value="ECO:0007669"/>
    <property type="project" value="InterPro"/>
</dbReference>
<reference evidence="5" key="1">
    <citation type="submission" date="2018-03" db="EMBL/GenBank/DDBJ databases">
        <authorList>
            <person name="Zecchin S."/>
        </authorList>
    </citation>
    <scope>NUCLEOTIDE SEQUENCE [LARGE SCALE GENOMIC DNA]</scope>
</reference>
<dbReference type="InterPro" id="IPR002843">
    <property type="entry name" value="ATPase_V0-cplx_csu/dsu"/>
</dbReference>
<dbReference type="EMBL" id="OUUY01000064">
    <property type="protein sequence ID" value="SPQ00243.1"/>
    <property type="molecule type" value="Genomic_DNA"/>
</dbReference>
<evidence type="ECO:0000256" key="1">
    <source>
        <dbReference type="ARBA" id="ARBA00006709"/>
    </source>
</evidence>
<evidence type="ECO:0000313" key="5">
    <source>
        <dbReference type="Proteomes" id="UP000245125"/>
    </source>
</evidence>
<evidence type="ECO:0000313" key="4">
    <source>
        <dbReference type="EMBL" id="SPQ00243.1"/>
    </source>
</evidence>
<evidence type="ECO:0000256" key="2">
    <source>
        <dbReference type="ARBA" id="ARBA00022448"/>
    </source>
</evidence>
<dbReference type="InterPro" id="IPR044911">
    <property type="entry name" value="V-type_ATPase_csu/dsu_dom_3"/>
</dbReference>
<dbReference type="Gene3D" id="1.10.132.50">
    <property type="entry name" value="ATP synthase (C/AC39) subunit, domain 3"/>
    <property type="match status" value="1"/>
</dbReference>
<comment type="similarity">
    <text evidence="1">Belongs to the V-ATPase V0D/AC39 subunit family.</text>
</comment>
<dbReference type="InterPro" id="IPR036079">
    <property type="entry name" value="ATPase_csu/dsu_sf"/>
</dbReference>
<keyword evidence="2" id="KW-0813">Transport</keyword>
<dbReference type="OrthoDB" id="5393554at2"/>
<dbReference type="Proteomes" id="UP000245125">
    <property type="component" value="Unassembled WGS sequence"/>
</dbReference>
<dbReference type="Pfam" id="PF01992">
    <property type="entry name" value="vATP-synt_AC39"/>
    <property type="match status" value="1"/>
</dbReference>
<dbReference type="InterPro" id="IPR035067">
    <property type="entry name" value="V-type_ATPase_csu/dsu"/>
</dbReference>
<proteinExistence type="inferred from homology"/>
<keyword evidence="5" id="KW-1185">Reference proteome</keyword>
<dbReference type="GO" id="GO:0016787">
    <property type="term" value="F:hydrolase activity"/>
    <property type="evidence" value="ECO:0007669"/>
    <property type="project" value="UniProtKB-KW"/>
</dbReference>
<keyword evidence="3" id="KW-0406">Ion transport</keyword>
<dbReference type="EC" id="3.6.3.14" evidence="4"/>
<evidence type="ECO:0000256" key="3">
    <source>
        <dbReference type="ARBA" id="ARBA00023065"/>
    </source>
</evidence>
<sequence>MELLTRVEDRGFPLDYLLSRIRGKRACLVSDWNNMMFSGNALEYLASSSYRGFVKATSPEGLRRDLMKEYRWIYLRLNRALLGVLSPFFLYCELRTIYICLRHIKDGAMSKTGQVLFDSLLSDEMKDIFGKGSDISSTVREIEKVFSGLSKTFERVGEVFDHEGLRGFERELTVRYLVMAAGDRLHPLMKDFFVHIIDARNIISLYKFMRLRPGSVPAFIPLGSVSGSVFTEIIEQNDDMRLYRLAGLRGEGPSHLTIEGTLYRNMTIFLKKAGRDPLGVGQILDYLWRCSIEAMNLRVLSYGADIPKEKVSMELVN</sequence>
<organism evidence="4 5">
    <name type="scientific">Candidatus Sulfobium mesophilum</name>
    <dbReference type="NCBI Taxonomy" id="2016548"/>
    <lineage>
        <taxon>Bacteria</taxon>
        <taxon>Pseudomonadati</taxon>
        <taxon>Nitrospirota</taxon>
        <taxon>Nitrospiria</taxon>
        <taxon>Nitrospirales</taxon>
        <taxon>Nitrospiraceae</taxon>
        <taxon>Candidatus Sulfobium</taxon>
    </lineage>
</organism>
<dbReference type="Gene3D" id="1.20.1690.10">
    <property type="entry name" value="V-type ATP synthase subunit C domain"/>
    <property type="match status" value="2"/>
</dbReference>
<dbReference type="AlphaFoldDB" id="A0A2U3QFR0"/>
<protein>
    <submittedName>
        <fullName evidence="4">V-type ATP synthase subunit C</fullName>
        <ecNumber evidence="4">3.6.3.14</ecNumber>
    </submittedName>
</protein>
<accession>A0A2U3QFR0</accession>